<sequence>MRKILNEEEYFRHLRNSRHVSEDYSLSSWDENAKSVAKLNNHDRFGYLQPKTMFLCGMCKAEIKSLVQETVFAPKKYTIEEDGTHVAEKSFLYNVGEFVYYDNADNLCSLLLQVVKVVFLVNKDGDVLVITAYPTNVSIK</sequence>
<dbReference type="EMBL" id="CALNXK010000100">
    <property type="protein sequence ID" value="CAH3155151.1"/>
    <property type="molecule type" value="Genomic_DNA"/>
</dbReference>
<accession>A0ABN8Q4P6</accession>
<protein>
    <submittedName>
        <fullName evidence="1">Uncharacterized protein</fullName>
    </submittedName>
</protein>
<reference evidence="1 2" key="1">
    <citation type="submission" date="2022-05" db="EMBL/GenBank/DDBJ databases">
        <authorList>
            <consortium name="Genoscope - CEA"/>
            <person name="William W."/>
        </authorList>
    </citation>
    <scope>NUCLEOTIDE SEQUENCE [LARGE SCALE GENOMIC DNA]</scope>
</reference>
<comment type="caution">
    <text evidence="1">The sequence shown here is derived from an EMBL/GenBank/DDBJ whole genome shotgun (WGS) entry which is preliminary data.</text>
</comment>
<evidence type="ECO:0000313" key="1">
    <source>
        <dbReference type="EMBL" id="CAH3155151.1"/>
    </source>
</evidence>
<name>A0ABN8Q4P6_9CNID</name>
<dbReference type="Proteomes" id="UP001159405">
    <property type="component" value="Unassembled WGS sequence"/>
</dbReference>
<proteinExistence type="predicted"/>
<organism evidence="1 2">
    <name type="scientific">Porites lobata</name>
    <dbReference type="NCBI Taxonomy" id="104759"/>
    <lineage>
        <taxon>Eukaryota</taxon>
        <taxon>Metazoa</taxon>
        <taxon>Cnidaria</taxon>
        <taxon>Anthozoa</taxon>
        <taxon>Hexacorallia</taxon>
        <taxon>Scleractinia</taxon>
        <taxon>Fungiina</taxon>
        <taxon>Poritidae</taxon>
        <taxon>Porites</taxon>
    </lineage>
</organism>
<evidence type="ECO:0000313" key="2">
    <source>
        <dbReference type="Proteomes" id="UP001159405"/>
    </source>
</evidence>
<feature type="non-terminal residue" evidence="1">
    <location>
        <position position="140"/>
    </location>
</feature>
<gene>
    <name evidence="1" type="ORF">PLOB_00001212</name>
</gene>
<keyword evidence="2" id="KW-1185">Reference proteome</keyword>